<evidence type="ECO:0000256" key="2">
    <source>
        <dbReference type="SAM" id="SignalP"/>
    </source>
</evidence>
<sequence length="493" mass="49342">MKTAAIICAFLAIAANAGPLSRRQAAGGNLQTFTGNVGGSTAPAVTNVGGDRPFRVDGVEGTFKAAAGALDLSCSIQKNACAQAANSGAAADIAVSDCDAQRQECSQAAQTAAAASQDAQAGAGAADNKNNGGAAAAGDANANANADGQAAKDGKAQKGDQNNNAGANQNNGTANAGGNSKGNNGQKAGQGNAADGQAAAECNAAAGQAAGQGNAAAEGAAAGAATGGAAAGAVVLPDGRIKQDAVPEDFNVLASPFKSAVVKGDGLNFSDVITFPNIQPSLFDAAGNTKAFEININDKSVFVPEGQAPQDQFRRADLLPSIASTLNNVSTTGKKTMHFSVQQDAAKPLALTTNEYQVAFLETADFESRIFDVRVGTGTTSPSLTGGNIVVLGRSGDAIQEMFVAPFSADLQNFAVTLDFDQNTMQVFHSTGQTPLAQVSEAVANDNSGNGEYHFAVLKLADAQGQQAANIDEGLAFAGIFMEDSADGTVTLQ</sequence>
<comment type="caution">
    <text evidence="4">The sequence shown here is derived from an EMBL/GenBank/DDBJ whole genome shotgun (WGS) entry which is preliminary data.</text>
</comment>
<keyword evidence="2" id="KW-0732">Signal</keyword>
<dbReference type="EMBL" id="JBAWTH010000113">
    <property type="protein sequence ID" value="KAL2276470.1"/>
    <property type="molecule type" value="Genomic_DNA"/>
</dbReference>
<name>A0ABR4E216_9PEZI</name>
<accession>A0ABR4E216</accession>
<dbReference type="Proteomes" id="UP001600888">
    <property type="component" value="Unassembled WGS sequence"/>
</dbReference>
<organism evidence="4 5">
    <name type="scientific">Diaporthe vaccinii</name>
    <dbReference type="NCBI Taxonomy" id="105482"/>
    <lineage>
        <taxon>Eukaryota</taxon>
        <taxon>Fungi</taxon>
        <taxon>Dikarya</taxon>
        <taxon>Ascomycota</taxon>
        <taxon>Pezizomycotina</taxon>
        <taxon>Sordariomycetes</taxon>
        <taxon>Sordariomycetidae</taxon>
        <taxon>Diaporthales</taxon>
        <taxon>Diaporthaceae</taxon>
        <taxon>Diaporthe</taxon>
        <taxon>Diaporthe eres species complex</taxon>
    </lineage>
</organism>
<proteinExistence type="predicted"/>
<feature type="signal peptide" evidence="2">
    <location>
        <begin position="1"/>
        <end position="17"/>
    </location>
</feature>
<evidence type="ECO:0000259" key="3">
    <source>
        <dbReference type="Pfam" id="PF18271"/>
    </source>
</evidence>
<dbReference type="PANTHER" id="PTHR34612:SF2">
    <property type="entry name" value="GLYCOSIDE HYDROLASE 131 CATALYTIC N-TERMINAL DOMAIN-CONTAINING PROTEIN"/>
    <property type="match status" value="1"/>
</dbReference>
<dbReference type="PANTHER" id="PTHR34612">
    <property type="entry name" value="GH131_N DOMAIN-CONTAINING PROTEIN"/>
    <property type="match status" value="1"/>
</dbReference>
<dbReference type="EMBL" id="JBAWTH010000113">
    <property type="protein sequence ID" value="KAL2276471.1"/>
    <property type="molecule type" value="Genomic_DNA"/>
</dbReference>
<evidence type="ECO:0000313" key="4">
    <source>
        <dbReference type="EMBL" id="KAL2276472.1"/>
    </source>
</evidence>
<gene>
    <name evidence="4" type="ORF">FJTKL_00907</name>
</gene>
<dbReference type="Gene3D" id="2.60.120.1160">
    <property type="match status" value="1"/>
</dbReference>
<feature type="compositionally biased region" description="Low complexity" evidence="1">
    <location>
        <begin position="123"/>
        <end position="149"/>
    </location>
</feature>
<evidence type="ECO:0000313" key="5">
    <source>
        <dbReference type="Proteomes" id="UP001600888"/>
    </source>
</evidence>
<feature type="compositionally biased region" description="Low complexity" evidence="1">
    <location>
        <begin position="159"/>
        <end position="192"/>
    </location>
</feature>
<feature type="chain" id="PRO_5045031838" description="Glycoside hydrolase 131 catalytic N-terminal domain-containing protein" evidence="2">
    <location>
        <begin position="18"/>
        <end position="493"/>
    </location>
</feature>
<dbReference type="Pfam" id="PF18271">
    <property type="entry name" value="GH131_N"/>
    <property type="match status" value="1"/>
</dbReference>
<keyword evidence="5" id="KW-1185">Reference proteome</keyword>
<dbReference type="EMBL" id="JBAWTH010000113">
    <property type="protein sequence ID" value="KAL2276472.1"/>
    <property type="molecule type" value="Genomic_DNA"/>
</dbReference>
<feature type="domain" description="Glycoside hydrolase 131 catalytic N-terminal" evidence="3">
    <location>
        <begin position="235"/>
        <end position="488"/>
    </location>
</feature>
<dbReference type="EMBL" id="JBAWTH010000113">
    <property type="protein sequence ID" value="KAL2276473.1"/>
    <property type="molecule type" value="Genomic_DNA"/>
</dbReference>
<evidence type="ECO:0000256" key="1">
    <source>
        <dbReference type="SAM" id="MobiDB-lite"/>
    </source>
</evidence>
<reference evidence="4 5" key="1">
    <citation type="submission" date="2024-03" db="EMBL/GenBank/DDBJ databases">
        <title>A high-quality draft genome sequence of Diaporthe vaccinii, a causative agent of upright dieback and viscid rot disease in cranberry plants.</title>
        <authorList>
            <person name="Sarrasin M."/>
            <person name="Lang B.F."/>
            <person name="Burger G."/>
        </authorList>
    </citation>
    <scope>NUCLEOTIDE SEQUENCE [LARGE SCALE GENOMIC DNA]</scope>
    <source>
        <strain evidence="4 5">IS7</strain>
    </source>
</reference>
<feature type="region of interest" description="Disordered" evidence="1">
    <location>
        <begin position="123"/>
        <end position="192"/>
    </location>
</feature>
<protein>
    <recommendedName>
        <fullName evidence="3">Glycoside hydrolase 131 catalytic N-terminal domain-containing protein</fullName>
    </recommendedName>
</protein>
<dbReference type="InterPro" id="IPR041524">
    <property type="entry name" value="GH131_N"/>
</dbReference>